<gene>
    <name evidence="1" type="ORF">ADN00_04675</name>
</gene>
<dbReference type="Pfam" id="PF00702">
    <property type="entry name" value="Hydrolase"/>
    <property type="match status" value="1"/>
</dbReference>
<dbReference type="InterPro" id="IPR010237">
    <property type="entry name" value="Pyr-5-nucltdase"/>
</dbReference>
<dbReference type="Gene3D" id="1.10.150.450">
    <property type="match status" value="1"/>
</dbReference>
<organism evidence="1 2">
    <name type="scientific">Ornatilinea apprima</name>
    <dbReference type="NCBI Taxonomy" id="1134406"/>
    <lineage>
        <taxon>Bacteria</taxon>
        <taxon>Bacillati</taxon>
        <taxon>Chloroflexota</taxon>
        <taxon>Anaerolineae</taxon>
        <taxon>Anaerolineales</taxon>
        <taxon>Anaerolineaceae</taxon>
        <taxon>Ornatilinea</taxon>
    </lineage>
</organism>
<dbReference type="Proteomes" id="UP000050417">
    <property type="component" value="Unassembled WGS sequence"/>
</dbReference>
<protein>
    <recommendedName>
        <fullName evidence="3">Pyrimidine 5'-nucleotidase</fullName>
    </recommendedName>
</protein>
<dbReference type="SFLD" id="SFLDS00003">
    <property type="entry name" value="Haloacid_Dehalogenase"/>
    <property type="match status" value="1"/>
</dbReference>
<dbReference type="SFLD" id="SFLDG01132">
    <property type="entry name" value="C1.5.3:_5'-Nucleotidase_Like"/>
    <property type="match status" value="1"/>
</dbReference>
<dbReference type="PANTHER" id="PTHR12725">
    <property type="entry name" value="HALOACID DEHALOGENASE-LIKE HYDROLASE"/>
    <property type="match status" value="1"/>
</dbReference>
<evidence type="ECO:0000313" key="2">
    <source>
        <dbReference type="Proteomes" id="UP000050417"/>
    </source>
</evidence>
<dbReference type="InterPro" id="IPR006439">
    <property type="entry name" value="HAD-SF_hydro_IA"/>
</dbReference>
<evidence type="ECO:0008006" key="3">
    <source>
        <dbReference type="Google" id="ProtNLM"/>
    </source>
</evidence>
<dbReference type="STRING" id="1134406.ADN00_04675"/>
<sequence>MHIQTLLIDLDDTIYPPRDGIWDAIGTRINSFIHNQIHLPPEQISQLRDRLYLEYGTTLRGLQIEYGIDPHQYLDYVHDIPLKELLTPNPRLQDVFSNLPQRKIIFTNSDRNHSTRVLDFFNIRPYFERIIDVLDVAPYCKPNPEAFEAALRIAGVSDLSACAIVDDNVRNIQAAAQMGLFSVHVGPPEKAPAAAHRSIARIEDLPAVLQNQA</sequence>
<evidence type="ECO:0000313" key="1">
    <source>
        <dbReference type="EMBL" id="KPL79152.1"/>
    </source>
</evidence>
<accession>A0A0P6YB56</accession>
<dbReference type="NCBIfam" id="TIGR01993">
    <property type="entry name" value="Pyr-5-nucltdase"/>
    <property type="match status" value="1"/>
</dbReference>
<dbReference type="AlphaFoldDB" id="A0A0P6YB56"/>
<dbReference type="RefSeq" id="WP_075061795.1">
    <property type="nucleotide sequence ID" value="NZ_LGCL01000015.1"/>
</dbReference>
<dbReference type="PANTHER" id="PTHR12725:SF117">
    <property type="entry name" value="HALOACID DEHALOGENASE-LIKE HYDROLASE"/>
    <property type="match status" value="1"/>
</dbReference>
<name>A0A0P6YB56_9CHLR</name>
<keyword evidence="2" id="KW-1185">Reference proteome</keyword>
<dbReference type="NCBIfam" id="TIGR01509">
    <property type="entry name" value="HAD-SF-IA-v3"/>
    <property type="match status" value="1"/>
</dbReference>
<dbReference type="OrthoDB" id="9803141at2"/>
<dbReference type="InterPro" id="IPR023214">
    <property type="entry name" value="HAD_sf"/>
</dbReference>
<dbReference type="InterPro" id="IPR036412">
    <property type="entry name" value="HAD-like_sf"/>
</dbReference>
<dbReference type="SFLD" id="SFLDG01129">
    <property type="entry name" value="C1.5:_HAD__Beta-PGM__Phosphata"/>
    <property type="match status" value="1"/>
</dbReference>
<dbReference type="EMBL" id="LGCL01000015">
    <property type="protein sequence ID" value="KPL79152.1"/>
    <property type="molecule type" value="Genomic_DNA"/>
</dbReference>
<reference evidence="1 2" key="1">
    <citation type="submission" date="2015-07" db="EMBL/GenBank/DDBJ databases">
        <title>Genome sequence of Ornatilinea apprima DSM 23815.</title>
        <authorList>
            <person name="Hemp J."/>
            <person name="Ward L.M."/>
            <person name="Pace L.A."/>
            <person name="Fischer W.W."/>
        </authorList>
    </citation>
    <scope>NUCLEOTIDE SEQUENCE [LARGE SCALE GENOMIC DNA]</scope>
    <source>
        <strain evidence="1 2">P3M-1</strain>
    </source>
</reference>
<proteinExistence type="predicted"/>
<dbReference type="Gene3D" id="3.40.50.1000">
    <property type="entry name" value="HAD superfamily/HAD-like"/>
    <property type="match status" value="1"/>
</dbReference>
<dbReference type="SUPFAM" id="SSF56784">
    <property type="entry name" value="HAD-like"/>
    <property type="match status" value="1"/>
</dbReference>
<comment type="caution">
    <text evidence="1">The sequence shown here is derived from an EMBL/GenBank/DDBJ whole genome shotgun (WGS) entry which is preliminary data.</text>
</comment>